<reference evidence="2 3" key="1">
    <citation type="submission" date="2019-05" db="EMBL/GenBank/DDBJ databases">
        <title>Another draft genome of Portunus trituberculatus and its Hox gene families provides insights of decapod evolution.</title>
        <authorList>
            <person name="Jeong J.-H."/>
            <person name="Song I."/>
            <person name="Kim S."/>
            <person name="Choi T."/>
            <person name="Kim D."/>
            <person name="Ryu S."/>
            <person name="Kim W."/>
        </authorList>
    </citation>
    <scope>NUCLEOTIDE SEQUENCE [LARGE SCALE GENOMIC DNA]</scope>
    <source>
        <tissue evidence="2">Muscle</tissue>
    </source>
</reference>
<dbReference type="AlphaFoldDB" id="A0A5B7KAQ0"/>
<feature type="region of interest" description="Disordered" evidence="1">
    <location>
        <begin position="17"/>
        <end position="41"/>
    </location>
</feature>
<proteinExistence type="predicted"/>
<evidence type="ECO:0000313" key="3">
    <source>
        <dbReference type="Proteomes" id="UP000324222"/>
    </source>
</evidence>
<dbReference type="EMBL" id="VSRR010130125">
    <property type="protein sequence ID" value="MPD02149.1"/>
    <property type="molecule type" value="Genomic_DNA"/>
</dbReference>
<name>A0A5B7KAQ0_PORTR</name>
<organism evidence="2 3">
    <name type="scientific">Portunus trituberculatus</name>
    <name type="common">Swimming crab</name>
    <name type="synonym">Neptunus trituberculatus</name>
    <dbReference type="NCBI Taxonomy" id="210409"/>
    <lineage>
        <taxon>Eukaryota</taxon>
        <taxon>Metazoa</taxon>
        <taxon>Ecdysozoa</taxon>
        <taxon>Arthropoda</taxon>
        <taxon>Crustacea</taxon>
        <taxon>Multicrustacea</taxon>
        <taxon>Malacostraca</taxon>
        <taxon>Eumalacostraca</taxon>
        <taxon>Eucarida</taxon>
        <taxon>Decapoda</taxon>
        <taxon>Pleocyemata</taxon>
        <taxon>Brachyura</taxon>
        <taxon>Eubrachyura</taxon>
        <taxon>Portunoidea</taxon>
        <taxon>Portunidae</taxon>
        <taxon>Portuninae</taxon>
        <taxon>Portunus</taxon>
    </lineage>
</organism>
<keyword evidence="3" id="KW-1185">Reference proteome</keyword>
<comment type="caution">
    <text evidence="2">The sequence shown here is derived from an EMBL/GenBank/DDBJ whole genome shotgun (WGS) entry which is preliminary data.</text>
</comment>
<protein>
    <submittedName>
        <fullName evidence="2">Uncharacterized protein</fullName>
    </submittedName>
</protein>
<gene>
    <name evidence="2" type="ORF">E2C01_097709</name>
</gene>
<dbReference type="Proteomes" id="UP000324222">
    <property type="component" value="Unassembled WGS sequence"/>
</dbReference>
<sequence>MFLTGFRPQCNKIWHTRRKSRHVEKAGKETQGSVARITTPPLNLHSALPLTARRGTLHAQPHSGI</sequence>
<evidence type="ECO:0000313" key="2">
    <source>
        <dbReference type="EMBL" id="MPD02149.1"/>
    </source>
</evidence>
<evidence type="ECO:0000256" key="1">
    <source>
        <dbReference type="SAM" id="MobiDB-lite"/>
    </source>
</evidence>
<accession>A0A5B7KAQ0</accession>